<evidence type="ECO:0000256" key="1">
    <source>
        <dbReference type="ARBA" id="ARBA00005010"/>
    </source>
</evidence>
<dbReference type="NCBIfam" id="TIGR01470">
    <property type="entry name" value="cysG_Nterm"/>
    <property type="match status" value="1"/>
</dbReference>
<evidence type="ECO:0000256" key="7">
    <source>
        <dbReference type="SAM" id="Phobius"/>
    </source>
</evidence>
<dbReference type="Pfam" id="PF14824">
    <property type="entry name" value="Sirohm_synth_M"/>
    <property type="match status" value="1"/>
</dbReference>
<dbReference type="SUPFAM" id="SSF75615">
    <property type="entry name" value="Siroheme synthase middle domains-like"/>
    <property type="match status" value="1"/>
</dbReference>
<evidence type="ECO:0000313" key="10">
    <source>
        <dbReference type="EMBL" id="CAK5277653.1"/>
    </source>
</evidence>
<evidence type="ECO:0000256" key="2">
    <source>
        <dbReference type="ARBA" id="ARBA00012400"/>
    </source>
</evidence>
<accession>A0AAD2HMT7</accession>
<dbReference type="InterPro" id="IPR036291">
    <property type="entry name" value="NAD(P)-bd_dom_sf"/>
</dbReference>
<dbReference type="InterPro" id="IPR028162">
    <property type="entry name" value="Met8_C"/>
</dbReference>
<dbReference type="Pfam" id="PF14823">
    <property type="entry name" value="Sirohm_synth_C"/>
    <property type="match status" value="1"/>
</dbReference>
<dbReference type="GO" id="GO:0043115">
    <property type="term" value="F:precorrin-2 dehydrogenase activity"/>
    <property type="evidence" value="ECO:0007669"/>
    <property type="project" value="UniProtKB-EC"/>
</dbReference>
<evidence type="ECO:0000256" key="3">
    <source>
        <dbReference type="ARBA" id="ARBA00023002"/>
    </source>
</evidence>
<dbReference type="GO" id="GO:0004325">
    <property type="term" value="F:ferrochelatase activity"/>
    <property type="evidence" value="ECO:0007669"/>
    <property type="project" value="InterPro"/>
</dbReference>
<keyword evidence="3" id="KW-0560">Oxidoreductase</keyword>
<dbReference type="PANTHER" id="PTHR35330:SF1">
    <property type="entry name" value="SIROHEME BIOSYNTHESIS PROTEIN MET8"/>
    <property type="match status" value="1"/>
</dbReference>
<keyword evidence="7" id="KW-0472">Membrane</keyword>
<dbReference type="EC" id="1.3.1.76" evidence="2"/>
<evidence type="ECO:0000256" key="5">
    <source>
        <dbReference type="ARBA" id="ARBA00023244"/>
    </source>
</evidence>
<evidence type="ECO:0000256" key="6">
    <source>
        <dbReference type="ARBA" id="ARBA00047561"/>
    </source>
</evidence>
<feature type="domain" description="Siroheme synthase central" evidence="9">
    <location>
        <begin position="148"/>
        <end position="173"/>
    </location>
</feature>
<evidence type="ECO:0000313" key="11">
    <source>
        <dbReference type="Proteomes" id="UP001295794"/>
    </source>
</evidence>
<dbReference type="AlphaFoldDB" id="A0AAD2HMT7"/>
<proteinExistence type="predicted"/>
<evidence type="ECO:0000259" key="9">
    <source>
        <dbReference type="Pfam" id="PF14824"/>
    </source>
</evidence>
<comment type="pathway">
    <text evidence="1">Porphyrin-containing compound metabolism; siroheme biosynthesis; sirohydrochlorin from precorrin-2: step 1/1.</text>
</comment>
<gene>
    <name evidence="10" type="ORF">MYCIT1_LOCUS26666</name>
</gene>
<feature type="transmembrane region" description="Helical" evidence="7">
    <location>
        <begin position="269"/>
        <end position="290"/>
    </location>
</feature>
<dbReference type="Pfam" id="PF13241">
    <property type="entry name" value="NAD_binding_7"/>
    <property type="match status" value="1"/>
</dbReference>
<keyword evidence="4" id="KW-0520">NAD</keyword>
<name>A0AAD2HMT7_9AGAR</name>
<dbReference type="InterPro" id="IPR006367">
    <property type="entry name" value="Sirohaem_synthase_N"/>
</dbReference>
<comment type="caution">
    <text evidence="10">The sequence shown here is derived from an EMBL/GenBank/DDBJ whole genome shotgun (WGS) entry which is preliminary data.</text>
</comment>
<keyword evidence="7" id="KW-0812">Transmembrane</keyword>
<protein>
    <recommendedName>
        <fullName evidence="2">precorrin-2 dehydrogenase</fullName>
        <ecNumber evidence="2">1.3.1.76</ecNumber>
    </recommendedName>
</protein>
<dbReference type="InterPro" id="IPR028281">
    <property type="entry name" value="Sirohaem_synthase_central"/>
</dbReference>
<evidence type="ECO:0000259" key="8">
    <source>
        <dbReference type="Pfam" id="PF14823"/>
    </source>
</evidence>
<feature type="domain" description="Siroheme biosynthesis protein Met8 C-terminal" evidence="8">
    <location>
        <begin position="181"/>
        <end position="247"/>
    </location>
</feature>
<sequence>MSSASSSTTSLSLQPTPPVPHNLGGGSFLIAWQLKDKQVLIVGGGEVASQRIESILAADAFITVLSPAKGVHVRTRQFIDAYPARITYYDRRFSGPAEIHKMDMVLTALDDVNRSRDICEMCREAKVPVNAADIPDLCDFYFGAQIRDGPLQIMISTNGNGPRMAALMKKKIGEALSGKEGEAIEKVGILRARLKDRAPGVGGLLGRKRMKWMSEVCNTWDIDDLTELDDALIARLLDQGWDKSVVPTLAQLKGVHKSKAWSLGSNQDWAMLLPLVGSFALGAVCSFALVRRR</sequence>
<dbReference type="GO" id="GO:0019354">
    <property type="term" value="P:siroheme biosynthetic process"/>
    <property type="evidence" value="ECO:0007669"/>
    <property type="project" value="InterPro"/>
</dbReference>
<reference evidence="10" key="1">
    <citation type="submission" date="2023-11" db="EMBL/GenBank/DDBJ databases">
        <authorList>
            <person name="De Vega J J."/>
            <person name="De Vega J J."/>
        </authorList>
    </citation>
    <scope>NUCLEOTIDE SEQUENCE</scope>
</reference>
<dbReference type="Gene3D" id="3.40.50.720">
    <property type="entry name" value="NAD(P)-binding Rossmann-like Domain"/>
    <property type="match status" value="2"/>
</dbReference>
<dbReference type="Proteomes" id="UP001295794">
    <property type="component" value="Unassembled WGS sequence"/>
</dbReference>
<dbReference type="SUPFAM" id="SSF51735">
    <property type="entry name" value="NAD(P)-binding Rossmann-fold domains"/>
    <property type="match status" value="1"/>
</dbReference>
<dbReference type="EMBL" id="CAVNYO010000419">
    <property type="protein sequence ID" value="CAK5277653.1"/>
    <property type="molecule type" value="Genomic_DNA"/>
</dbReference>
<organism evidence="10 11">
    <name type="scientific">Mycena citricolor</name>
    <dbReference type="NCBI Taxonomy" id="2018698"/>
    <lineage>
        <taxon>Eukaryota</taxon>
        <taxon>Fungi</taxon>
        <taxon>Dikarya</taxon>
        <taxon>Basidiomycota</taxon>
        <taxon>Agaricomycotina</taxon>
        <taxon>Agaricomycetes</taxon>
        <taxon>Agaricomycetidae</taxon>
        <taxon>Agaricales</taxon>
        <taxon>Marasmiineae</taxon>
        <taxon>Mycenaceae</taxon>
        <taxon>Mycena</taxon>
    </lineage>
</organism>
<keyword evidence="11" id="KW-1185">Reference proteome</keyword>
<comment type="catalytic activity">
    <reaction evidence="6">
        <text>precorrin-2 + NAD(+) = sirohydrochlorin + NADH + 2 H(+)</text>
        <dbReference type="Rhea" id="RHEA:15613"/>
        <dbReference type="ChEBI" id="CHEBI:15378"/>
        <dbReference type="ChEBI" id="CHEBI:57540"/>
        <dbReference type="ChEBI" id="CHEBI:57945"/>
        <dbReference type="ChEBI" id="CHEBI:58351"/>
        <dbReference type="ChEBI" id="CHEBI:58827"/>
        <dbReference type="EC" id="1.3.1.76"/>
    </reaction>
</comment>
<dbReference type="PANTHER" id="PTHR35330">
    <property type="entry name" value="SIROHEME BIOSYNTHESIS PROTEIN MET8"/>
    <property type="match status" value="1"/>
</dbReference>
<keyword evidence="5" id="KW-0627">Porphyrin biosynthesis</keyword>
<dbReference type="Gene3D" id="3.30.160.110">
    <property type="entry name" value="Siroheme synthase, domain 2"/>
    <property type="match status" value="1"/>
</dbReference>
<keyword evidence="7" id="KW-1133">Transmembrane helix</keyword>
<dbReference type="InterPro" id="IPR028161">
    <property type="entry name" value="Met8-like"/>
</dbReference>
<evidence type="ECO:0000256" key="4">
    <source>
        <dbReference type="ARBA" id="ARBA00023027"/>
    </source>
</evidence>